<evidence type="ECO:0000313" key="3">
    <source>
        <dbReference type="Proteomes" id="UP000006755"/>
    </source>
</evidence>
<keyword evidence="1" id="KW-1133">Transmembrane helix</keyword>
<keyword evidence="1" id="KW-0812">Transmembrane</keyword>
<feature type="transmembrane region" description="Helical" evidence="1">
    <location>
        <begin position="25"/>
        <end position="45"/>
    </location>
</feature>
<gene>
    <name evidence="2" type="ORF">B3C1_07576</name>
</gene>
<keyword evidence="3" id="KW-1185">Reference proteome</keyword>
<sequence length="70" mass="7001">MGLLLGLLIGAGCRLAGIPLPAPQALIGALLVLAMTLGYSLTGLLNRCRPATQADNCGGPSGQRQTGGTR</sequence>
<name>K2JIQ2_9GAMM</name>
<reference evidence="2 3" key="1">
    <citation type="journal article" date="2012" name="J. Bacteriol.">
        <title>Genome Sequence of Gallaecimonas xiamenensis Type Strain 3-C-1.</title>
        <authorList>
            <person name="Lai Q."/>
            <person name="Wang L."/>
            <person name="Wang W."/>
            <person name="Shao Z."/>
        </authorList>
    </citation>
    <scope>NUCLEOTIDE SEQUENCE [LARGE SCALE GENOMIC DNA]</scope>
    <source>
        <strain evidence="2 3">3-C-1</strain>
    </source>
</reference>
<dbReference type="EMBL" id="AMRI01000009">
    <property type="protein sequence ID" value="EKE75118.1"/>
    <property type="molecule type" value="Genomic_DNA"/>
</dbReference>
<evidence type="ECO:0000313" key="2">
    <source>
        <dbReference type="EMBL" id="EKE75118.1"/>
    </source>
</evidence>
<accession>K2JIQ2</accession>
<protein>
    <submittedName>
        <fullName evidence="2">Xapx domain-containing protein</fullName>
    </submittedName>
</protein>
<dbReference type="NCBIfam" id="TIGR03510">
    <property type="entry name" value="XapX"/>
    <property type="match status" value="1"/>
</dbReference>
<dbReference type="Proteomes" id="UP000006755">
    <property type="component" value="Unassembled WGS sequence"/>
</dbReference>
<evidence type="ECO:0000256" key="1">
    <source>
        <dbReference type="SAM" id="Phobius"/>
    </source>
</evidence>
<keyword evidence="1" id="KW-0472">Membrane</keyword>
<dbReference type="AlphaFoldDB" id="K2JIQ2"/>
<dbReference type="InterPro" id="IPR020017">
    <property type="entry name" value="XapX_domain"/>
</dbReference>
<organism evidence="2 3">
    <name type="scientific">Gallaecimonas xiamenensis 3-C-1</name>
    <dbReference type="NCBI Taxonomy" id="745411"/>
    <lineage>
        <taxon>Bacteria</taxon>
        <taxon>Pseudomonadati</taxon>
        <taxon>Pseudomonadota</taxon>
        <taxon>Gammaproteobacteria</taxon>
        <taxon>Enterobacterales</taxon>
        <taxon>Gallaecimonadaceae</taxon>
        <taxon>Gallaecimonas</taxon>
    </lineage>
</organism>
<proteinExistence type="predicted"/>
<comment type="caution">
    <text evidence="2">The sequence shown here is derived from an EMBL/GenBank/DDBJ whole genome shotgun (WGS) entry which is preliminary data.</text>
</comment>
<dbReference type="STRING" id="745411.B3C1_07576"/>
<dbReference type="eggNOG" id="ENOG5033A16">
    <property type="taxonomic scope" value="Bacteria"/>
</dbReference>